<accession>A0A8H8P8I3</accession>
<dbReference type="AlphaFoldDB" id="A0A8H8P8I3"/>
<name>A0A8H8P8I3_9AGAM</name>
<dbReference type="Proteomes" id="UP000650533">
    <property type="component" value="Chromosome 14"/>
</dbReference>
<dbReference type="KEGG" id="rsx:RhiXN_10840"/>
<feature type="compositionally biased region" description="Gly residues" evidence="1">
    <location>
        <begin position="230"/>
        <end position="242"/>
    </location>
</feature>
<reference evidence="2" key="1">
    <citation type="submission" date="2020-05" db="EMBL/GenBank/DDBJ databases">
        <title>Evolutionary and genomic comparisons of hybrid uninucleate and nonhybrid Rhizoctonia fungi.</title>
        <authorList>
            <person name="Li C."/>
            <person name="Chen X."/>
        </authorList>
    </citation>
    <scope>NUCLEOTIDE SEQUENCE</scope>
    <source>
        <strain evidence="2">AG-1 IA</strain>
    </source>
</reference>
<gene>
    <name evidence="2" type="ORF">RhiXN_10840</name>
</gene>
<protein>
    <submittedName>
        <fullName evidence="2">Uncharacterized protein</fullName>
    </submittedName>
</protein>
<feature type="region of interest" description="Disordered" evidence="1">
    <location>
        <begin position="177"/>
        <end position="202"/>
    </location>
</feature>
<evidence type="ECO:0000313" key="3">
    <source>
        <dbReference type="Proteomes" id="UP000650533"/>
    </source>
</evidence>
<organism evidence="2 3">
    <name type="scientific">Rhizoctonia solani</name>
    <dbReference type="NCBI Taxonomy" id="456999"/>
    <lineage>
        <taxon>Eukaryota</taxon>
        <taxon>Fungi</taxon>
        <taxon>Dikarya</taxon>
        <taxon>Basidiomycota</taxon>
        <taxon>Agaricomycotina</taxon>
        <taxon>Agaricomycetes</taxon>
        <taxon>Cantharellales</taxon>
        <taxon>Ceratobasidiaceae</taxon>
        <taxon>Rhizoctonia</taxon>
    </lineage>
</organism>
<feature type="compositionally biased region" description="Polar residues" evidence="1">
    <location>
        <begin position="177"/>
        <end position="194"/>
    </location>
</feature>
<feature type="compositionally biased region" description="Basic residues" evidence="1">
    <location>
        <begin position="277"/>
        <end position="289"/>
    </location>
</feature>
<dbReference type="RefSeq" id="XP_043186000.1">
    <property type="nucleotide sequence ID" value="XM_043330655.1"/>
</dbReference>
<evidence type="ECO:0000256" key="1">
    <source>
        <dbReference type="SAM" id="MobiDB-lite"/>
    </source>
</evidence>
<dbReference type="GeneID" id="67033118"/>
<feature type="region of interest" description="Disordered" evidence="1">
    <location>
        <begin position="228"/>
        <end position="289"/>
    </location>
</feature>
<evidence type="ECO:0000313" key="2">
    <source>
        <dbReference type="EMBL" id="QRW25763.1"/>
    </source>
</evidence>
<sequence length="289" mass="30288">MSCSAAVTNRHSLPDHLSLIPIQPFHTRPFHATAAVGVLFALAPCPSSDIDKVEEIKRLRERLKAADAHIIYPTRGVLKPSNPLDHISVGDKHADLCLANAPDDAWIARRLIESVPVLIVLARRMGAKARWSEGRAITGIIVQLGFDDLCLGPGAFGMTEIDSPIIPTEMLPVPLSNVTPNMNLPTPNPANDSGSGPDAFSASGLTFNADGSINLGLADEGGAYNAGFGSDPGSGSGSGLGKGASSSGQTFPRSIRSPSFMFSAGSSVDPVNEHTRTRPPRRGRGRAGN</sequence>
<dbReference type="EMBL" id="CP059671">
    <property type="protein sequence ID" value="QRW25763.1"/>
    <property type="molecule type" value="Genomic_DNA"/>
</dbReference>
<proteinExistence type="predicted"/>